<dbReference type="InterPro" id="IPR058317">
    <property type="entry name" value="DUF8004"/>
</dbReference>
<evidence type="ECO:0000313" key="3">
    <source>
        <dbReference type="EMBL" id="KAF2140971.1"/>
    </source>
</evidence>
<dbReference type="Pfam" id="PF26013">
    <property type="entry name" value="DUF8004"/>
    <property type="match status" value="1"/>
</dbReference>
<feature type="compositionally biased region" description="Polar residues" evidence="1">
    <location>
        <begin position="62"/>
        <end position="75"/>
    </location>
</feature>
<dbReference type="PANTHER" id="PTHR39601">
    <property type="entry name" value="CHORIOGENIN HMINOR"/>
    <property type="match status" value="1"/>
</dbReference>
<reference evidence="3" key="1">
    <citation type="journal article" date="2020" name="Stud. Mycol.">
        <title>101 Dothideomycetes genomes: a test case for predicting lifestyles and emergence of pathogens.</title>
        <authorList>
            <person name="Haridas S."/>
            <person name="Albert R."/>
            <person name="Binder M."/>
            <person name="Bloem J."/>
            <person name="Labutti K."/>
            <person name="Salamov A."/>
            <person name="Andreopoulos B."/>
            <person name="Baker S."/>
            <person name="Barry K."/>
            <person name="Bills G."/>
            <person name="Bluhm B."/>
            <person name="Cannon C."/>
            <person name="Castanera R."/>
            <person name="Culley D."/>
            <person name="Daum C."/>
            <person name="Ezra D."/>
            <person name="Gonzalez J."/>
            <person name="Henrissat B."/>
            <person name="Kuo A."/>
            <person name="Liang C."/>
            <person name="Lipzen A."/>
            <person name="Lutzoni F."/>
            <person name="Magnuson J."/>
            <person name="Mondo S."/>
            <person name="Nolan M."/>
            <person name="Ohm R."/>
            <person name="Pangilinan J."/>
            <person name="Park H.-J."/>
            <person name="Ramirez L."/>
            <person name="Alfaro M."/>
            <person name="Sun H."/>
            <person name="Tritt A."/>
            <person name="Yoshinaga Y."/>
            <person name="Zwiers L.-H."/>
            <person name="Turgeon B."/>
            <person name="Goodwin S."/>
            <person name="Spatafora J."/>
            <person name="Crous P."/>
            <person name="Grigoriev I."/>
        </authorList>
    </citation>
    <scope>NUCLEOTIDE SEQUENCE</scope>
    <source>
        <strain evidence="3">CBS 121167</strain>
    </source>
</reference>
<feature type="compositionally biased region" description="Basic and acidic residues" evidence="1">
    <location>
        <begin position="808"/>
        <end position="828"/>
    </location>
</feature>
<feature type="compositionally biased region" description="Polar residues" evidence="1">
    <location>
        <begin position="121"/>
        <end position="148"/>
    </location>
</feature>
<feature type="compositionally biased region" description="Basic and acidic residues" evidence="1">
    <location>
        <begin position="858"/>
        <end position="895"/>
    </location>
</feature>
<evidence type="ECO:0000256" key="1">
    <source>
        <dbReference type="SAM" id="MobiDB-lite"/>
    </source>
</evidence>
<sequence length="963" mass="107748">MSGRGARGRNDIQKNIEKQEKKKEAKDATEKTPKPTTETGWNLSFRGHAPSSSIIPGRRASLTATISSRSSGQSKASDKGHAGSMSPGLDESEEKKYQFKGKETKHPRGRGGGVPARTKTGDSAYSAHTSYSNASYESGPASANNAPPTLSAEEKSWASMKLWYGNGQPTQRWKGFETDAEMFMSTGDCLVFFSEDSSGNSEPSPVLRVHTEKLQEARSSFLTNLIMYGEIEQDDYSPPPSVVGSPPTHSLTSSNLGSLDEESVPPSKDSVNNTLPSPQRNIPSRSARSSESQYGSRLFRDLKFGAFPTRAQSDGASSGDFNIQEVDVTHEIWFPAPSYIQTLYEQRRHHLAIRNFLALLYDKPIVGSDLFEMLTELQMVMDIMYELNDPNRRPSTAAMIVEYVLGRRLDDVRGSLSSALGLLAWSEKKDVSWDHGYMEAFIHAVGMLTKSSFDRHEFKRLSPVTRHNLEKSFSGMQIKILEAEGKLSAFVFSDLWNLSNAGTDNAAFKSCESLREYLCCYYAHIYGSWPPRTGKDGQWLTREAVGRLQRDFGALYDVLVNRDIDWDICEERHTRKWQMTSKTTITDVFSPDLFGLPITDMLIGFDNQHGYQHIPHPYPLLPRRVPSLTPASPKKKHLFSMSKKDKNLSSHDPSEQMKVSLAFGDATNISKLGMDLEPNDLRDQFLEYEKTIATELRDVPTAHARLGRWILLYGTLQVLSTLSVDTFGVKHFIGVHYFLCPSLDNCPPWPSQIRLGMGPVKEASQLSSHCWTAPFAWEYAHQSLRRGVGVGAGAHGFTSYELEESADRVSELDGRSLDPRSRGRDRKVCLQHQQQQLHAEYEHERRRRERAAALSPDALDRDRKDGKDGKNGDRKDTKERDRLVLFPDCSRDSRGRTPPSARPDLPPRSPLRRKGDGADGVLVLEPETEREGRRRLVEYFAEGEEDHGGGVGVVGKVGDEGEE</sequence>
<keyword evidence="4" id="KW-1185">Reference proteome</keyword>
<feature type="region of interest" description="Disordered" evidence="1">
    <location>
        <begin position="1"/>
        <end position="150"/>
    </location>
</feature>
<name>A0A6A6BES0_9PEZI</name>
<dbReference type="PANTHER" id="PTHR39601:SF2">
    <property type="entry name" value="CHORIOGENIN HMINOR"/>
    <property type="match status" value="1"/>
</dbReference>
<dbReference type="Proteomes" id="UP000799438">
    <property type="component" value="Unassembled WGS sequence"/>
</dbReference>
<feature type="compositionally biased region" description="Pro residues" evidence="1">
    <location>
        <begin position="900"/>
        <end position="909"/>
    </location>
</feature>
<dbReference type="RefSeq" id="XP_033396684.1">
    <property type="nucleotide sequence ID" value="XM_033546663.1"/>
</dbReference>
<feature type="region of interest" description="Disordered" evidence="1">
    <location>
        <begin position="808"/>
        <end position="920"/>
    </location>
</feature>
<feature type="domain" description="DUF8004" evidence="2">
    <location>
        <begin position="398"/>
        <end position="492"/>
    </location>
</feature>
<proteinExistence type="predicted"/>
<organism evidence="3 4">
    <name type="scientific">Aplosporella prunicola CBS 121167</name>
    <dbReference type="NCBI Taxonomy" id="1176127"/>
    <lineage>
        <taxon>Eukaryota</taxon>
        <taxon>Fungi</taxon>
        <taxon>Dikarya</taxon>
        <taxon>Ascomycota</taxon>
        <taxon>Pezizomycotina</taxon>
        <taxon>Dothideomycetes</taxon>
        <taxon>Dothideomycetes incertae sedis</taxon>
        <taxon>Botryosphaeriales</taxon>
        <taxon>Aplosporellaceae</taxon>
        <taxon>Aplosporella</taxon>
    </lineage>
</organism>
<dbReference type="EMBL" id="ML995488">
    <property type="protein sequence ID" value="KAF2140971.1"/>
    <property type="molecule type" value="Genomic_DNA"/>
</dbReference>
<dbReference type="OrthoDB" id="5302380at2759"/>
<feature type="compositionally biased region" description="Polar residues" evidence="1">
    <location>
        <begin position="269"/>
        <end position="293"/>
    </location>
</feature>
<feature type="region of interest" description="Disordered" evidence="1">
    <location>
        <begin position="942"/>
        <end position="963"/>
    </location>
</feature>
<feature type="compositionally biased region" description="Basic and acidic residues" evidence="1">
    <location>
        <begin position="93"/>
        <end position="106"/>
    </location>
</feature>
<evidence type="ECO:0000313" key="4">
    <source>
        <dbReference type="Proteomes" id="UP000799438"/>
    </source>
</evidence>
<dbReference type="AlphaFoldDB" id="A0A6A6BES0"/>
<protein>
    <recommendedName>
        <fullName evidence="2">DUF8004 domain-containing protein</fullName>
    </recommendedName>
</protein>
<dbReference type="GeneID" id="54304169"/>
<feature type="compositionally biased region" description="Basic and acidic residues" evidence="1">
    <location>
        <begin position="8"/>
        <end position="33"/>
    </location>
</feature>
<accession>A0A6A6BES0</accession>
<gene>
    <name evidence="3" type="ORF">K452DRAFT_43333</name>
</gene>
<feature type="compositionally biased region" description="Polar residues" evidence="1">
    <location>
        <begin position="248"/>
        <end position="257"/>
    </location>
</feature>
<feature type="region of interest" description="Disordered" evidence="1">
    <location>
        <begin position="236"/>
        <end position="293"/>
    </location>
</feature>
<evidence type="ECO:0000259" key="2">
    <source>
        <dbReference type="Pfam" id="PF26013"/>
    </source>
</evidence>